<accession>A0A699RAV5</accession>
<dbReference type="EMBL" id="BKCJ011071410">
    <property type="protein sequence ID" value="GFC79651.1"/>
    <property type="molecule type" value="Genomic_DNA"/>
</dbReference>
<sequence length="143" mass="16296">MAVKPRILWKNLHEEAAKAFRTRVTEGVTPEVKGRIVANVEQMWNKLANTIREAAKETLGVVIGTSRTHIDLRESWWLTEEVHNKVKAKKIGLESLHRCEVTKQTEAQPRIGIKKKKEVKKAVARAKGKAYADLYKRLDSKEG</sequence>
<evidence type="ECO:0000313" key="1">
    <source>
        <dbReference type="EMBL" id="GFC79651.1"/>
    </source>
</evidence>
<proteinExistence type="predicted"/>
<protein>
    <recommendedName>
        <fullName evidence="2">Reverse transcriptase domain-containing protein</fullName>
    </recommendedName>
</protein>
<organism evidence="1">
    <name type="scientific">Tanacetum cinerariifolium</name>
    <name type="common">Dalmatian daisy</name>
    <name type="synonym">Chrysanthemum cinerariifolium</name>
    <dbReference type="NCBI Taxonomy" id="118510"/>
    <lineage>
        <taxon>Eukaryota</taxon>
        <taxon>Viridiplantae</taxon>
        <taxon>Streptophyta</taxon>
        <taxon>Embryophyta</taxon>
        <taxon>Tracheophyta</taxon>
        <taxon>Spermatophyta</taxon>
        <taxon>Magnoliopsida</taxon>
        <taxon>eudicotyledons</taxon>
        <taxon>Gunneridae</taxon>
        <taxon>Pentapetalae</taxon>
        <taxon>asterids</taxon>
        <taxon>campanulids</taxon>
        <taxon>Asterales</taxon>
        <taxon>Asteraceae</taxon>
        <taxon>Asteroideae</taxon>
        <taxon>Anthemideae</taxon>
        <taxon>Anthemidinae</taxon>
        <taxon>Tanacetum</taxon>
    </lineage>
</organism>
<reference evidence="1" key="1">
    <citation type="journal article" date="2019" name="Sci. Rep.">
        <title>Draft genome of Tanacetum cinerariifolium, the natural source of mosquito coil.</title>
        <authorList>
            <person name="Yamashiro T."/>
            <person name="Shiraishi A."/>
            <person name="Satake H."/>
            <person name="Nakayama K."/>
        </authorList>
    </citation>
    <scope>NUCLEOTIDE SEQUENCE</scope>
</reference>
<name>A0A699RAV5_TANCI</name>
<comment type="caution">
    <text evidence="1">The sequence shown here is derived from an EMBL/GenBank/DDBJ whole genome shotgun (WGS) entry which is preliminary data.</text>
</comment>
<dbReference type="AlphaFoldDB" id="A0A699RAV5"/>
<evidence type="ECO:0008006" key="2">
    <source>
        <dbReference type="Google" id="ProtNLM"/>
    </source>
</evidence>
<gene>
    <name evidence="1" type="ORF">Tci_851621</name>
</gene>